<dbReference type="Proteomes" id="UP000801492">
    <property type="component" value="Unassembled WGS sequence"/>
</dbReference>
<keyword evidence="2" id="KW-1185">Reference proteome</keyword>
<accession>A0A8K0GBL6</accession>
<reference evidence="1" key="1">
    <citation type="submission" date="2019-08" db="EMBL/GenBank/DDBJ databases">
        <title>The genome of the North American firefly Photinus pyralis.</title>
        <authorList>
            <consortium name="Photinus pyralis genome working group"/>
            <person name="Fallon T.R."/>
            <person name="Sander Lower S.E."/>
            <person name="Weng J.-K."/>
        </authorList>
    </citation>
    <scope>NUCLEOTIDE SEQUENCE</scope>
    <source>
        <strain evidence="1">TRF0915ILg1</strain>
        <tissue evidence="1">Whole body</tissue>
    </source>
</reference>
<protein>
    <submittedName>
        <fullName evidence="1">Uncharacterized protein</fullName>
    </submittedName>
</protein>
<dbReference type="OrthoDB" id="6778504at2759"/>
<proteinExistence type="predicted"/>
<comment type="caution">
    <text evidence="1">The sequence shown here is derived from an EMBL/GenBank/DDBJ whole genome shotgun (WGS) entry which is preliminary data.</text>
</comment>
<name>A0A8K0GBL6_IGNLU</name>
<organism evidence="1 2">
    <name type="scientific">Ignelater luminosus</name>
    <name type="common">Cucubano</name>
    <name type="synonym">Pyrophorus luminosus</name>
    <dbReference type="NCBI Taxonomy" id="2038154"/>
    <lineage>
        <taxon>Eukaryota</taxon>
        <taxon>Metazoa</taxon>
        <taxon>Ecdysozoa</taxon>
        <taxon>Arthropoda</taxon>
        <taxon>Hexapoda</taxon>
        <taxon>Insecta</taxon>
        <taxon>Pterygota</taxon>
        <taxon>Neoptera</taxon>
        <taxon>Endopterygota</taxon>
        <taxon>Coleoptera</taxon>
        <taxon>Polyphaga</taxon>
        <taxon>Elateriformia</taxon>
        <taxon>Elateroidea</taxon>
        <taxon>Elateridae</taxon>
        <taxon>Agrypninae</taxon>
        <taxon>Pyrophorini</taxon>
        <taxon>Ignelater</taxon>
    </lineage>
</organism>
<evidence type="ECO:0000313" key="2">
    <source>
        <dbReference type="Proteomes" id="UP000801492"/>
    </source>
</evidence>
<dbReference type="EMBL" id="VTPC01005565">
    <property type="protein sequence ID" value="KAF2895887.1"/>
    <property type="molecule type" value="Genomic_DNA"/>
</dbReference>
<sequence>MVDNLNNDVWGSEYGIVMKRVYNRLPYDIPNQRKKEIVNTLFAKGRERTRGNIERQQGVEPFTKEELQTATETIKGGKAAAQDGIPPEAIKEAAKTQLKWLLGVLNKLLRE</sequence>
<dbReference type="AlphaFoldDB" id="A0A8K0GBL6"/>
<gene>
    <name evidence="1" type="ORF">ILUMI_10283</name>
</gene>
<evidence type="ECO:0000313" key="1">
    <source>
        <dbReference type="EMBL" id="KAF2895887.1"/>
    </source>
</evidence>